<feature type="domain" description="HTH cro/C1-type" evidence="1">
    <location>
        <begin position="22"/>
        <end position="78"/>
    </location>
</feature>
<dbReference type="PROSITE" id="PS50943">
    <property type="entry name" value="HTH_CROC1"/>
    <property type="match status" value="1"/>
</dbReference>
<dbReference type="EMBL" id="RSCK01000009">
    <property type="protein sequence ID" value="RUT13140.1"/>
    <property type="molecule type" value="Genomic_DNA"/>
</dbReference>
<dbReference type="Pfam" id="PF13560">
    <property type="entry name" value="HTH_31"/>
    <property type="match status" value="1"/>
</dbReference>
<gene>
    <name evidence="2" type="ORF">DSM107010_16960</name>
</gene>
<dbReference type="Gene3D" id="1.10.260.40">
    <property type="entry name" value="lambda repressor-like DNA-binding domains"/>
    <property type="match status" value="1"/>
</dbReference>
<dbReference type="InterPro" id="IPR010982">
    <property type="entry name" value="Lambda_DNA-bd_dom_sf"/>
</dbReference>
<keyword evidence="3" id="KW-1185">Reference proteome</keyword>
<dbReference type="GO" id="GO:0003677">
    <property type="term" value="F:DNA binding"/>
    <property type="evidence" value="ECO:0007669"/>
    <property type="project" value="InterPro"/>
</dbReference>
<dbReference type="SMART" id="SM00530">
    <property type="entry name" value="HTH_XRE"/>
    <property type="match status" value="1"/>
</dbReference>
<evidence type="ECO:0000259" key="1">
    <source>
        <dbReference type="PROSITE" id="PS50943"/>
    </source>
</evidence>
<evidence type="ECO:0000313" key="3">
    <source>
        <dbReference type="Proteomes" id="UP000282574"/>
    </source>
</evidence>
<proteinExistence type="predicted"/>
<reference evidence="2 3" key="1">
    <citation type="journal article" date="2019" name="Genome Biol. Evol.">
        <title>Day and night: Metabolic profiles and evolutionary relationships of six axenic non-marine cyanobacteria.</title>
        <authorList>
            <person name="Will S.E."/>
            <person name="Henke P."/>
            <person name="Boedeker C."/>
            <person name="Huang S."/>
            <person name="Brinkmann H."/>
            <person name="Rohde M."/>
            <person name="Jarek M."/>
            <person name="Friedl T."/>
            <person name="Seufert S."/>
            <person name="Schumacher M."/>
            <person name="Overmann J."/>
            <person name="Neumann-Schaal M."/>
            <person name="Petersen J."/>
        </authorList>
    </citation>
    <scope>NUCLEOTIDE SEQUENCE [LARGE SCALE GENOMIC DNA]</scope>
    <source>
        <strain evidence="2 3">SAG 39.79</strain>
    </source>
</reference>
<evidence type="ECO:0000313" key="2">
    <source>
        <dbReference type="EMBL" id="RUT13140.1"/>
    </source>
</evidence>
<dbReference type="AlphaFoldDB" id="A0AB37UP35"/>
<dbReference type="CDD" id="cd00093">
    <property type="entry name" value="HTH_XRE"/>
    <property type="match status" value="1"/>
</dbReference>
<organism evidence="2 3">
    <name type="scientific">Chroococcidiopsis cubana SAG 39.79</name>
    <dbReference type="NCBI Taxonomy" id="388085"/>
    <lineage>
        <taxon>Bacteria</taxon>
        <taxon>Bacillati</taxon>
        <taxon>Cyanobacteriota</taxon>
        <taxon>Cyanophyceae</taxon>
        <taxon>Chroococcidiopsidales</taxon>
        <taxon>Chroococcidiopsidaceae</taxon>
        <taxon>Chroococcidiopsis</taxon>
    </lineage>
</organism>
<accession>A0AB37UP35</accession>
<dbReference type="SUPFAM" id="SSF47413">
    <property type="entry name" value="lambda repressor-like DNA-binding domains"/>
    <property type="match status" value="1"/>
</dbReference>
<protein>
    <recommendedName>
        <fullName evidence="1">HTH cro/C1-type domain-containing protein</fullName>
    </recommendedName>
</protein>
<dbReference type="InterPro" id="IPR001387">
    <property type="entry name" value="Cro/C1-type_HTH"/>
</dbReference>
<name>A0AB37UP35_9CYAN</name>
<sequence length="93" mass="10634">MLLESIATKCYTIYSKILRMNMKELREKVGLRTVDIASRLGIAESTVRNWDNGKHSPRVPIEDVPKLLEVYQVSLDELISAAQESRRAHDAKH</sequence>
<dbReference type="Proteomes" id="UP000282574">
    <property type="component" value="Unassembled WGS sequence"/>
</dbReference>
<comment type="caution">
    <text evidence="2">The sequence shown here is derived from an EMBL/GenBank/DDBJ whole genome shotgun (WGS) entry which is preliminary data.</text>
</comment>
<dbReference type="RefSeq" id="WP_373425468.1">
    <property type="nucleotide sequence ID" value="NZ_RSCK01000009.1"/>
</dbReference>